<comment type="caution">
    <text evidence="2">The sequence shown here is derived from an EMBL/GenBank/DDBJ whole genome shotgun (WGS) entry which is preliminary data.</text>
</comment>
<dbReference type="PANTHER" id="PTHR10093">
    <property type="entry name" value="IRON-SULFUR CLUSTER ASSEMBLY ENZYME NIFU HOMOLOG"/>
    <property type="match status" value="1"/>
</dbReference>
<dbReference type="CDD" id="cd06664">
    <property type="entry name" value="IscU_like"/>
    <property type="match status" value="1"/>
</dbReference>
<dbReference type="GO" id="GO:0016226">
    <property type="term" value="P:iron-sulfur cluster assembly"/>
    <property type="evidence" value="ECO:0007669"/>
    <property type="project" value="InterPro"/>
</dbReference>
<dbReference type="EMBL" id="JAGQLH010000003">
    <property type="protein sequence ID" value="MCA9385084.1"/>
    <property type="molecule type" value="Genomic_DNA"/>
</dbReference>
<dbReference type="Gene3D" id="3.90.1010.10">
    <property type="match status" value="1"/>
</dbReference>
<sequence>MDQIYRQQILDHYQNPQNFGALENATHSATLENLSCGDKITIHTCIENDQISDISFEGEGCAICIASASLLTEEVLSKSTDTVANMTYDSIQDYLGITLSPSRIKCAHLALLTLQEALK</sequence>
<evidence type="ECO:0000313" key="3">
    <source>
        <dbReference type="Proteomes" id="UP000754563"/>
    </source>
</evidence>
<dbReference type="GO" id="GO:0051536">
    <property type="term" value="F:iron-sulfur cluster binding"/>
    <property type="evidence" value="ECO:0007669"/>
    <property type="project" value="InterPro"/>
</dbReference>
<gene>
    <name evidence="2" type="ORF">KC717_00385</name>
</gene>
<name>A0A955L6Z6_9BACT</name>
<dbReference type="AlphaFoldDB" id="A0A955L6Z6"/>
<reference evidence="2" key="2">
    <citation type="journal article" date="2021" name="Microbiome">
        <title>Successional dynamics and alternative stable states in a saline activated sludge microbial community over 9 years.</title>
        <authorList>
            <person name="Wang Y."/>
            <person name="Ye J."/>
            <person name="Ju F."/>
            <person name="Liu L."/>
            <person name="Boyd J.A."/>
            <person name="Deng Y."/>
            <person name="Parks D.H."/>
            <person name="Jiang X."/>
            <person name="Yin X."/>
            <person name="Woodcroft B.J."/>
            <person name="Tyson G.W."/>
            <person name="Hugenholtz P."/>
            <person name="Polz M.F."/>
            <person name="Zhang T."/>
        </authorList>
    </citation>
    <scope>NUCLEOTIDE SEQUENCE</scope>
    <source>
        <strain evidence="2">HKST-UBA11</strain>
    </source>
</reference>
<dbReference type="Pfam" id="PF01592">
    <property type="entry name" value="NifU_N"/>
    <property type="match status" value="1"/>
</dbReference>
<dbReference type="GO" id="GO:0005506">
    <property type="term" value="F:iron ion binding"/>
    <property type="evidence" value="ECO:0007669"/>
    <property type="project" value="InterPro"/>
</dbReference>
<dbReference type="Proteomes" id="UP000754563">
    <property type="component" value="Unassembled WGS sequence"/>
</dbReference>
<organism evidence="2 3">
    <name type="scientific">Candidatus Dojkabacteria bacterium</name>
    <dbReference type="NCBI Taxonomy" id="2099670"/>
    <lineage>
        <taxon>Bacteria</taxon>
        <taxon>Candidatus Dojkabacteria</taxon>
    </lineage>
</organism>
<evidence type="ECO:0000313" key="2">
    <source>
        <dbReference type="EMBL" id="MCA9385084.1"/>
    </source>
</evidence>
<accession>A0A955L6Z6</accession>
<protein>
    <submittedName>
        <fullName evidence="2">Iron-sulfur cluster assembly scaffold protein</fullName>
    </submittedName>
</protein>
<feature type="domain" description="NIF system FeS cluster assembly NifU N-terminal" evidence="1">
    <location>
        <begin position="5"/>
        <end position="118"/>
    </location>
</feature>
<dbReference type="SUPFAM" id="SSF82649">
    <property type="entry name" value="SufE/NifU"/>
    <property type="match status" value="1"/>
</dbReference>
<proteinExistence type="predicted"/>
<reference evidence="2" key="1">
    <citation type="submission" date="2020-04" db="EMBL/GenBank/DDBJ databases">
        <authorList>
            <person name="Zhang T."/>
        </authorList>
    </citation>
    <scope>NUCLEOTIDE SEQUENCE</scope>
    <source>
        <strain evidence="2">HKST-UBA11</strain>
    </source>
</reference>
<evidence type="ECO:0000259" key="1">
    <source>
        <dbReference type="Pfam" id="PF01592"/>
    </source>
</evidence>
<dbReference type="InterPro" id="IPR002871">
    <property type="entry name" value="NIF_FeS_clus_asmbl_NifU_N"/>
</dbReference>